<protein>
    <recommendedName>
        <fullName evidence="3">L-cystine uptake protein TcyP</fullName>
    </recommendedName>
    <alternativeName>
        <fullName evidence="8">Transporter of cystine TcyP</fullName>
    </alternativeName>
</protein>
<evidence type="ECO:0000313" key="11">
    <source>
        <dbReference type="Proteomes" id="UP000003240"/>
    </source>
</evidence>
<evidence type="ECO:0000256" key="3">
    <source>
        <dbReference type="ARBA" id="ARBA00022031"/>
    </source>
</evidence>
<feature type="transmembrane region" description="Helical" evidence="9">
    <location>
        <begin position="226"/>
        <end position="250"/>
    </location>
</feature>
<evidence type="ECO:0000256" key="1">
    <source>
        <dbReference type="ARBA" id="ARBA00004141"/>
    </source>
</evidence>
<gene>
    <name evidence="10" type="ORF">ALO_14802</name>
</gene>
<dbReference type="GO" id="GO:0015184">
    <property type="term" value="F:L-cystine transmembrane transporter activity"/>
    <property type="evidence" value="ECO:0007669"/>
    <property type="project" value="TreeGrafter"/>
</dbReference>
<proteinExistence type="inferred from homology"/>
<comment type="subcellular location">
    <subcellularLocation>
        <location evidence="1">Membrane</location>
        <topology evidence="1">Multi-pass membrane protein</topology>
    </subcellularLocation>
</comment>
<dbReference type="STRING" id="1009370.ALO_14802"/>
<feature type="transmembrane region" description="Helical" evidence="9">
    <location>
        <begin position="6"/>
        <end position="24"/>
    </location>
</feature>
<dbReference type="Proteomes" id="UP000003240">
    <property type="component" value="Unassembled WGS sequence"/>
</dbReference>
<evidence type="ECO:0000256" key="2">
    <source>
        <dbReference type="ARBA" id="ARBA00006148"/>
    </source>
</evidence>
<dbReference type="RefSeq" id="WP_004096928.1">
    <property type="nucleotide sequence ID" value="NZ_AFGF01000135.1"/>
</dbReference>
<comment type="caution">
    <text evidence="10">The sequence shown here is derived from an EMBL/GenBank/DDBJ whole genome shotgun (WGS) entry which is preliminary data.</text>
</comment>
<dbReference type="SUPFAM" id="SSF118215">
    <property type="entry name" value="Proton glutamate symport protein"/>
    <property type="match status" value="1"/>
</dbReference>
<name>F7NLI8_9FIRM</name>
<keyword evidence="6 9" id="KW-1133">Transmembrane helix</keyword>
<dbReference type="InterPro" id="IPR001991">
    <property type="entry name" value="Na-dicarboxylate_symporter"/>
</dbReference>
<feature type="transmembrane region" description="Helical" evidence="9">
    <location>
        <begin position="396"/>
        <end position="418"/>
    </location>
</feature>
<feature type="transmembrane region" description="Helical" evidence="9">
    <location>
        <begin position="186"/>
        <end position="205"/>
    </location>
</feature>
<dbReference type="EMBL" id="AFGF01000135">
    <property type="protein sequence ID" value="EGO63083.1"/>
    <property type="molecule type" value="Genomic_DNA"/>
</dbReference>
<keyword evidence="11" id="KW-1185">Reference proteome</keyword>
<feature type="transmembrane region" description="Helical" evidence="9">
    <location>
        <begin position="31"/>
        <end position="53"/>
    </location>
</feature>
<sequence>MNQTVAICINLIGMLALVCILWHMQRKHYSFATRVLTALGFGIIFGFILQSVYGANSAIIKESNSWFNVIGSGYVRLLKMIVIPLILVSITSAITNLQDTKVLGKTGALIIGVLIATTAVAAAVGAGYSLAFGLDAGSIQVGEAEMGAQANVAKRMSAFTAKPIPQQLIEIIPDNPFYAFTGQGSSATLGTVFFASFLGIAVLGIKKKKPESAELFCKIITAAHDVVMRMVALVLRLTPYGVMALMTGFISRSNFGAMMNLVEFIIVSYLSLITMFIIHLLILAFTGFNPLTYVKKAVPVLTFAFTSRTSAGTMPLTIRTLQEKMGVSEASANLSASFGTCIGQNGCAGVYPAMLAVMAAPAVGINPLELGFLVKLIIVVAIGSFGIAGVGGGATFAALVVLSTMGLPIGLAGLLIAIEPLIDMGRTALNVSDSMVAGLVTSKATGEANMEVYNQVLAEEEAV</sequence>
<dbReference type="Gene3D" id="1.10.3860.10">
    <property type="entry name" value="Sodium:dicarboxylate symporter"/>
    <property type="match status" value="1"/>
</dbReference>
<dbReference type="GO" id="GO:0005886">
    <property type="term" value="C:plasma membrane"/>
    <property type="evidence" value="ECO:0007669"/>
    <property type="project" value="TreeGrafter"/>
</dbReference>
<dbReference type="InterPro" id="IPR036458">
    <property type="entry name" value="Na:dicarbo_symporter_sf"/>
</dbReference>
<evidence type="ECO:0000256" key="5">
    <source>
        <dbReference type="ARBA" id="ARBA00022692"/>
    </source>
</evidence>
<dbReference type="GO" id="GO:0015293">
    <property type="term" value="F:symporter activity"/>
    <property type="evidence" value="ECO:0007669"/>
    <property type="project" value="InterPro"/>
</dbReference>
<evidence type="ECO:0000256" key="8">
    <source>
        <dbReference type="ARBA" id="ARBA00031293"/>
    </source>
</evidence>
<evidence type="ECO:0000256" key="7">
    <source>
        <dbReference type="ARBA" id="ARBA00023136"/>
    </source>
</evidence>
<keyword evidence="7 9" id="KW-0472">Membrane</keyword>
<reference evidence="10 11" key="1">
    <citation type="journal article" date="2011" name="EMBO J.">
        <title>Structural diversity of bacterial flagellar motors.</title>
        <authorList>
            <person name="Chen S."/>
            <person name="Beeby M."/>
            <person name="Murphy G.E."/>
            <person name="Leadbetter J.R."/>
            <person name="Hendrixson D.R."/>
            <person name="Briegel A."/>
            <person name="Li Z."/>
            <person name="Shi J."/>
            <person name="Tocheva E.I."/>
            <person name="Muller A."/>
            <person name="Dobro M.J."/>
            <person name="Jensen G.J."/>
        </authorList>
    </citation>
    <scope>NUCLEOTIDE SEQUENCE [LARGE SCALE GENOMIC DNA]</scope>
    <source>
        <strain evidence="10 11">DSM 6540</strain>
    </source>
</reference>
<dbReference type="PRINTS" id="PR00173">
    <property type="entry name" value="EDTRNSPORT"/>
</dbReference>
<comment type="similarity">
    <text evidence="2">Belongs to the dicarboxylate/amino acid:cation symporter (DAACS) (TC 2.A.23) family.</text>
</comment>
<accession>F7NLI8</accession>
<dbReference type="PANTHER" id="PTHR42865">
    <property type="entry name" value="PROTON/GLUTAMATE-ASPARTATE SYMPORTER"/>
    <property type="match status" value="1"/>
</dbReference>
<dbReference type="AlphaFoldDB" id="F7NLI8"/>
<evidence type="ECO:0000313" key="10">
    <source>
        <dbReference type="EMBL" id="EGO63083.1"/>
    </source>
</evidence>
<keyword evidence="5 9" id="KW-0812">Transmembrane</keyword>
<dbReference type="Pfam" id="PF00375">
    <property type="entry name" value="SDF"/>
    <property type="match status" value="1"/>
</dbReference>
<evidence type="ECO:0000256" key="6">
    <source>
        <dbReference type="ARBA" id="ARBA00022989"/>
    </source>
</evidence>
<feature type="transmembrane region" description="Helical" evidence="9">
    <location>
        <begin position="73"/>
        <end position="95"/>
    </location>
</feature>
<feature type="transmembrane region" description="Helical" evidence="9">
    <location>
        <begin position="107"/>
        <end position="128"/>
    </location>
</feature>
<organism evidence="10 11">
    <name type="scientific">Acetonema longum DSM 6540</name>
    <dbReference type="NCBI Taxonomy" id="1009370"/>
    <lineage>
        <taxon>Bacteria</taxon>
        <taxon>Bacillati</taxon>
        <taxon>Bacillota</taxon>
        <taxon>Negativicutes</taxon>
        <taxon>Acetonemataceae</taxon>
        <taxon>Acetonema</taxon>
    </lineage>
</organism>
<dbReference type="PANTHER" id="PTHR42865:SF5">
    <property type="entry name" value="L-CYSTINE TRANSPORTER TCYP"/>
    <property type="match status" value="1"/>
</dbReference>
<evidence type="ECO:0000256" key="9">
    <source>
        <dbReference type="SAM" id="Phobius"/>
    </source>
</evidence>
<dbReference type="eggNOG" id="COG1823">
    <property type="taxonomic scope" value="Bacteria"/>
</dbReference>
<keyword evidence="4" id="KW-0813">Transport</keyword>
<evidence type="ECO:0000256" key="4">
    <source>
        <dbReference type="ARBA" id="ARBA00022448"/>
    </source>
</evidence>
<feature type="transmembrane region" description="Helical" evidence="9">
    <location>
        <begin position="372"/>
        <end position="390"/>
    </location>
</feature>
<feature type="transmembrane region" description="Helical" evidence="9">
    <location>
        <begin position="262"/>
        <end position="286"/>
    </location>
</feature>